<name>A0A2W5PYJ5_RHOSU</name>
<dbReference type="Proteomes" id="UP000249185">
    <property type="component" value="Unassembled WGS sequence"/>
</dbReference>
<feature type="domain" description="Putative zinc-finger" evidence="1">
    <location>
        <begin position="11"/>
        <end position="35"/>
    </location>
</feature>
<dbReference type="InterPro" id="IPR041916">
    <property type="entry name" value="Anti_sigma_zinc_sf"/>
</dbReference>
<reference evidence="2 3" key="1">
    <citation type="submission" date="2017-08" db="EMBL/GenBank/DDBJ databases">
        <title>Infants hospitalized years apart are colonized by the same room-sourced microbial strains.</title>
        <authorList>
            <person name="Brooks B."/>
            <person name="Olm M.R."/>
            <person name="Firek B.A."/>
            <person name="Baker R."/>
            <person name="Thomas B.C."/>
            <person name="Morowitz M.J."/>
            <person name="Banfield J.F."/>
        </authorList>
    </citation>
    <scope>NUCLEOTIDE SEQUENCE [LARGE SCALE GENOMIC DNA]</scope>
    <source>
        <strain evidence="2">S2_005_002_R2_34</strain>
    </source>
</reference>
<gene>
    <name evidence="2" type="ORF">DI556_17105</name>
</gene>
<proteinExistence type="predicted"/>
<dbReference type="Pfam" id="PF13490">
    <property type="entry name" value="zf-HC2"/>
    <property type="match status" value="1"/>
</dbReference>
<protein>
    <submittedName>
        <fullName evidence="2">Anti-sigma factor</fullName>
    </submittedName>
</protein>
<dbReference type="AlphaFoldDB" id="A0A2W5PYJ5"/>
<sequence>MRHGDDAAIAEADIAAYVDGQLDEWRRSRVEAHLAAHPEAAARVMRDLCLQRELRLALGAGTDAGRARHRMPSRAMPRAARRLAPAAALAGCAWLAWTGVLPLPVSGVSASVRSPEFVAAAIAAREASGIRLPMRSITEDPHLDAEELRAMTGILLPAFDPSWTILDAQVFPSPRGPGVEVVFDTPDMGRVTHFAVRAGGFAITSPQTVPSGDISLAWFQIGETAHVLIADHGAADQIMAAAGNLTDQFHR</sequence>
<evidence type="ECO:0000313" key="3">
    <source>
        <dbReference type="Proteomes" id="UP000249185"/>
    </source>
</evidence>
<accession>A0A2W5PYJ5</accession>
<dbReference type="EMBL" id="QFPW01000016">
    <property type="protein sequence ID" value="PZQ47563.1"/>
    <property type="molecule type" value="Genomic_DNA"/>
</dbReference>
<dbReference type="Gene3D" id="1.10.10.1320">
    <property type="entry name" value="Anti-sigma factor, zinc-finger domain"/>
    <property type="match status" value="1"/>
</dbReference>
<evidence type="ECO:0000313" key="2">
    <source>
        <dbReference type="EMBL" id="PZQ47563.1"/>
    </source>
</evidence>
<evidence type="ECO:0000259" key="1">
    <source>
        <dbReference type="Pfam" id="PF13490"/>
    </source>
</evidence>
<dbReference type="InterPro" id="IPR027383">
    <property type="entry name" value="Znf_put"/>
</dbReference>
<comment type="caution">
    <text evidence="2">The sequence shown here is derived from an EMBL/GenBank/DDBJ whole genome shotgun (WGS) entry which is preliminary data.</text>
</comment>
<organism evidence="2 3">
    <name type="scientific">Rhodovulum sulfidophilum</name>
    <name type="common">Rhodobacter sulfidophilus</name>
    <dbReference type="NCBI Taxonomy" id="35806"/>
    <lineage>
        <taxon>Bacteria</taxon>
        <taxon>Pseudomonadati</taxon>
        <taxon>Pseudomonadota</taxon>
        <taxon>Alphaproteobacteria</taxon>
        <taxon>Rhodobacterales</taxon>
        <taxon>Paracoccaceae</taxon>
        <taxon>Rhodovulum</taxon>
    </lineage>
</organism>